<evidence type="ECO:0000313" key="3">
    <source>
        <dbReference type="EMBL" id="KAB7495593.1"/>
    </source>
</evidence>
<dbReference type="Gene3D" id="2.100.10.20">
    <property type="entry name" value="Vitelline membrane outer layer protein I (VOMI)"/>
    <property type="match status" value="1"/>
</dbReference>
<dbReference type="SUPFAM" id="SSF51092">
    <property type="entry name" value="Vitelline membrane outer protein-I (VMO-I)"/>
    <property type="match status" value="1"/>
</dbReference>
<evidence type="ECO:0000256" key="1">
    <source>
        <dbReference type="SAM" id="MobiDB-lite"/>
    </source>
</evidence>
<feature type="compositionally biased region" description="Low complexity" evidence="1">
    <location>
        <begin position="114"/>
        <end position="127"/>
    </location>
</feature>
<feature type="compositionally biased region" description="Low complexity" evidence="1">
    <location>
        <begin position="312"/>
        <end position="328"/>
    </location>
</feature>
<feature type="compositionally biased region" description="Polar residues" evidence="1">
    <location>
        <begin position="425"/>
        <end position="445"/>
    </location>
</feature>
<name>A0A5N5SNH3_9CRUS</name>
<dbReference type="Pfam" id="PF03762">
    <property type="entry name" value="VOMI"/>
    <property type="match status" value="1"/>
</dbReference>
<gene>
    <name evidence="3" type="ORF">Anas_08198</name>
</gene>
<evidence type="ECO:0000313" key="4">
    <source>
        <dbReference type="Proteomes" id="UP000326759"/>
    </source>
</evidence>
<comment type="caution">
    <text evidence="3">The sequence shown here is derived from an EMBL/GenBank/DDBJ whole genome shotgun (WGS) entry which is preliminary data.</text>
</comment>
<keyword evidence="4" id="KW-1185">Reference proteome</keyword>
<feature type="region of interest" description="Disordered" evidence="1">
    <location>
        <begin position="196"/>
        <end position="288"/>
    </location>
</feature>
<feature type="region of interest" description="Disordered" evidence="1">
    <location>
        <begin position="553"/>
        <end position="584"/>
    </location>
</feature>
<dbReference type="InterPro" id="IPR036706">
    <property type="entry name" value="VOMI_sf"/>
</dbReference>
<dbReference type="OrthoDB" id="6344411at2759"/>
<reference evidence="3 4" key="1">
    <citation type="journal article" date="2019" name="PLoS Biol.">
        <title>Sex chromosomes control vertical transmission of feminizing Wolbachia symbionts in an isopod.</title>
        <authorList>
            <person name="Becking T."/>
            <person name="Chebbi M.A."/>
            <person name="Giraud I."/>
            <person name="Moumen B."/>
            <person name="Laverre T."/>
            <person name="Caubet Y."/>
            <person name="Peccoud J."/>
            <person name="Gilbert C."/>
            <person name="Cordaux R."/>
        </authorList>
    </citation>
    <scope>NUCLEOTIDE SEQUENCE [LARGE SCALE GENOMIC DNA]</scope>
    <source>
        <strain evidence="3">ANa2</strain>
        <tissue evidence="3">Whole body excluding digestive tract and cuticle</tissue>
    </source>
</reference>
<feature type="region of interest" description="Disordered" evidence="1">
    <location>
        <begin position="425"/>
        <end position="449"/>
    </location>
</feature>
<organism evidence="3 4">
    <name type="scientific">Armadillidium nasatum</name>
    <dbReference type="NCBI Taxonomy" id="96803"/>
    <lineage>
        <taxon>Eukaryota</taxon>
        <taxon>Metazoa</taxon>
        <taxon>Ecdysozoa</taxon>
        <taxon>Arthropoda</taxon>
        <taxon>Crustacea</taxon>
        <taxon>Multicrustacea</taxon>
        <taxon>Malacostraca</taxon>
        <taxon>Eumalacostraca</taxon>
        <taxon>Peracarida</taxon>
        <taxon>Isopoda</taxon>
        <taxon>Oniscidea</taxon>
        <taxon>Crinocheta</taxon>
        <taxon>Armadillidiidae</taxon>
        <taxon>Armadillidium</taxon>
    </lineage>
</organism>
<dbReference type="Proteomes" id="UP000326759">
    <property type="component" value="Unassembled WGS sequence"/>
</dbReference>
<feature type="region of interest" description="Disordered" evidence="1">
    <location>
        <begin position="110"/>
        <end position="130"/>
    </location>
</feature>
<dbReference type="EMBL" id="SEYY01022364">
    <property type="protein sequence ID" value="KAB7495593.1"/>
    <property type="molecule type" value="Genomic_DNA"/>
</dbReference>
<proteinExistence type="predicted"/>
<feature type="compositionally biased region" description="Polar residues" evidence="1">
    <location>
        <begin position="228"/>
        <end position="250"/>
    </location>
</feature>
<feature type="compositionally biased region" description="Low complexity" evidence="1">
    <location>
        <begin position="263"/>
        <end position="288"/>
    </location>
</feature>
<feature type="compositionally biased region" description="Basic and acidic residues" evidence="1">
    <location>
        <begin position="215"/>
        <end position="227"/>
    </location>
</feature>
<feature type="region of interest" description="Disordered" evidence="1">
    <location>
        <begin position="600"/>
        <end position="657"/>
    </location>
</feature>
<keyword evidence="2" id="KW-0472">Membrane</keyword>
<feature type="region of interest" description="Disordered" evidence="1">
    <location>
        <begin position="312"/>
        <end position="340"/>
    </location>
</feature>
<feature type="compositionally biased region" description="Basic and acidic residues" evidence="1">
    <location>
        <begin position="553"/>
        <end position="565"/>
    </location>
</feature>
<keyword evidence="2" id="KW-0812">Transmembrane</keyword>
<protein>
    <submittedName>
        <fullName evidence="3">Uncharacterized protein</fullName>
    </submittedName>
</protein>
<sequence length="744" mass="81524">MVCNRTRIYDGGGNTKGKWTEWNNCENGEVICAIRTKVEDVFTADRVGLVAVLFRCCSLDFNQVITTTDHTMLWTSIYPSQTTNRNNFTAINFPEVDVNPFFFSTRPRSSDFPTTSQYSDSTDSQVSGVTRFRPSDSTDFQLSSVTKSQYTDTTYSQVTGVTRSQDPSSTDFYLSSVTRSQYTGVTDVTRSDISDSTDYQLRGSTRSQSSDSTDFELRGATRSHHSDSTQSEASFLTEPQSPSSTRPQGSDSREPRFFFSDNPQPSVSSSPEYSSLASNNPQFSVSTESQSSYSSESLSSFSTKFSVSTESQSSESSSISIDSGLVKSTESSSSVPAGFRPSDYSSNILDNIFTTAMPSNSTQREIIFPVIVTSSEKSSTVTRMGETNDNAVGHTEGTNSLSSVLYGNGNIPDSEVNTRAGGTTSTNINGFSNQPISTASPSGTNFDEKSKTVTPIQEIFSDNNFNGIQSERSTMAGDGSISGTQSTLGSSTFLPSIEMTNTRNNFITSVTGEGNWPSSNTESNYRTTSKPFTTPTYGNDFNSFGLKPPSFYEDHGSQNETKTEDEGYVPFGLTPTDEKNDDRNFIKPRIFPSKFTTNVPNINNSNNTNTTDINLNDILFGPKKGDDPQKGDGPKKDDDSNKDEDERILGNPFNDTIEPRIESAEEGGAYHGFLSQAEKKKNVTNPNLAIFVMLGLAITATVALSFLGLAYYIKKRKRKMSIDPRYKYVISVRQVKPIDPIACE</sequence>
<feature type="compositionally biased region" description="Basic and acidic residues" evidence="1">
    <location>
        <begin position="623"/>
        <end position="648"/>
    </location>
</feature>
<evidence type="ECO:0000256" key="2">
    <source>
        <dbReference type="SAM" id="Phobius"/>
    </source>
</evidence>
<dbReference type="AlphaFoldDB" id="A0A5N5SNH3"/>
<feature type="region of interest" description="Disordered" evidence="1">
    <location>
        <begin position="510"/>
        <end position="534"/>
    </location>
</feature>
<accession>A0A5N5SNH3</accession>
<feature type="compositionally biased region" description="Polar residues" evidence="1">
    <location>
        <begin position="196"/>
        <end position="212"/>
    </location>
</feature>
<keyword evidence="2" id="KW-1133">Transmembrane helix</keyword>
<feature type="compositionally biased region" description="Low complexity" evidence="1">
    <location>
        <begin position="600"/>
        <end position="616"/>
    </location>
</feature>
<feature type="transmembrane region" description="Helical" evidence="2">
    <location>
        <begin position="688"/>
        <end position="713"/>
    </location>
</feature>
<dbReference type="InterPro" id="IPR005515">
    <property type="entry name" value="VOMI"/>
</dbReference>